<name>A0ABW3PPB0_9LACO</name>
<keyword evidence="2" id="KW-1185">Reference proteome</keyword>
<dbReference type="EMBL" id="JBHTLH010000015">
    <property type="protein sequence ID" value="MFD1124806.1"/>
    <property type="molecule type" value="Genomic_DNA"/>
</dbReference>
<protein>
    <submittedName>
        <fullName evidence="1">N-acetyltransferase</fullName>
    </submittedName>
</protein>
<dbReference type="RefSeq" id="WP_121977581.1">
    <property type="nucleotide sequence ID" value="NZ_JBHTLH010000015.1"/>
</dbReference>
<dbReference type="Proteomes" id="UP001597156">
    <property type="component" value="Unassembled WGS sequence"/>
</dbReference>
<evidence type="ECO:0000313" key="2">
    <source>
        <dbReference type="Proteomes" id="UP001597156"/>
    </source>
</evidence>
<gene>
    <name evidence="1" type="ORF">ACFQ22_05425</name>
</gene>
<evidence type="ECO:0000313" key="1">
    <source>
        <dbReference type="EMBL" id="MFD1124806.1"/>
    </source>
</evidence>
<sequence length="167" mass="18980">MASFEKFHPVLTAHYTMDWLTQTPVKQVDALFSQPIFTTVSAEWLPNQILDTVKGINHIMQRVMNGTELTWGIVDSNHQAFKGIVTLSGFKSTSQIGNLDFTFLRKDVAGLSEVLKRTIEFANDHFNFTQLVVTLDEPLPELSKILTANQFKTTDQRQFKLALTTFK</sequence>
<organism evidence="1 2">
    <name type="scientific">Lentilactobacillus raoultii</name>
    <dbReference type="NCBI Taxonomy" id="1987503"/>
    <lineage>
        <taxon>Bacteria</taxon>
        <taxon>Bacillati</taxon>
        <taxon>Bacillota</taxon>
        <taxon>Bacilli</taxon>
        <taxon>Lactobacillales</taxon>
        <taxon>Lactobacillaceae</taxon>
        <taxon>Lentilactobacillus</taxon>
    </lineage>
</organism>
<proteinExistence type="predicted"/>
<comment type="caution">
    <text evidence="1">The sequence shown here is derived from an EMBL/GenBank/DDBJ whole genome shotgun (WGS) entry which is preliminary data.</text>
</comment>
<reference evidence="2" key="1">
    <citation type="journal article" date="2019" name="Int. J. Syst. Evol. Microbiol.">
        <title>The Global Catalogue of Microorganisms (GCM) 10K type strain sequencing project: providing services to taxonomists for standard genome sequencing and annotation.</title>
        <authorList>
            <consortium name="The Broad Institute Genomics Platform"/>
            <consortium name="The Broad Institute Genome Sequencing Center for Infectious Disease"/>
            <person name="Wu L."/>
            <person name="Ma J."/>
        </authorList>
    </citation>
    <scope>NUCLEOTIDE SEQUENCE [LARGE SCALE GENOMIC DNA]</scope>
    <source>
        <strain evidence="2">CCUG 71848</strain>
    </source>
</reference>
<accession>A0ABW3PPB0</accession>